<evidence type="ECO:0000313" key="13">
    <source>
        <dbReference type="EMBL" id="VDP04098.1"/>
    </source>
</evidence>
<reference evidence="13 14" key="2">
    <citation type="submission" date="2018-11" db="EMBL/GenBank/DDBJ databases">
        <authorList>
            <consortium name="Pathogen Informatics"/>
        </authorList>
    </citation>
    <scope>NUCLEOTIDE SEQUENCE [LARGE SCALE GENOMIC DNA]</scope>
</reference>
<evidence type="ECO:0000256" key="6">
    <source>
        <dbReference type="ARBA" id="ARBA00022825"/>
    </source>
</evidence>
<keyword evidence="5" id="KW-0353">Hemolymph clotting</keyword>
<reference evidence="15" key="1">
    <citation type="submission" date="2016-06" db="UniProtKB">
        <authorList>
            <consortium name="WormBaseParasite"/>
        </authorList>
    </citation>
    <scope>IDENTIFICATION</scope>
</reference>
<dbReference type="InterPro" id="IPR009003">
    <property type="entry name" value="Peptidase_S1_PA"/>
</dbReference>
<name>A0A183IL49_9BILA</name>
<keyword evidence="4 10" id="KW-0378">Hydrolase</keyword>
<evidence type="ECO:0000259" key="12">
    <source>
        <dbReference type="PROSITE" id="PS50240"/>
    </source>
</evidence>
<dbReference type="WBParaSite" id="SBAD_0000453501-mRNA-1">
    <property type="protein sequence ID" value="SBAD_0000453501-mRNA-1"/>
    <property type="gene ID" value="SBAD_0000453501"/>
</dbReference>
<keyword evidence="6 10" id="KW-0720">Serine protease</keyword>
<protein>
    <recommendedName>
        <fullName evidence="9">limulus clotting factor C</fullName>
        <ecNumber evidence="9">3.4.21.84</ecNumber>
    </recommendedName>
</protein>
<keyword evidence="7" id="KW-1015">Disulfide bond</keyword>
<dbReference type="InterPro" id="IPR001314">
    <property type="entry name" value="Peptidase_S1A"/>
</dbReference>
<dbReference type="AlphaFoldDB" id="A0A183IL49"/>
<dbReference type="InterPro" id="IPR043504">
    <property type="entry name" value="Peptidase_S1_PA_chymotrypsin"/>
</dbReference>
<dbReference type="PANTHER" id="PTHR24252">
    <property type="entry name" value="ACROSIN-RELATED"/>
    <property type="match status" value="1"/>
</dbReference>
<sequence length="341" mass="36099">MDAGTRPSKPTPGFSKPCRSSSDCQTDGAECVKSHCACGSAYYLVTLSNNNKLCMKSADMDACLGRKKPAAVAAAKPITVRSGTCGTSAVVPSVSLRTISSGAKFRIVGGKNALNCSYPYATIVQRKQGNTVGLCGGSLISSRHVLTAAHCWQPGDLASYFQMTFGTIDKSDQSAQKILGGSLEVHENYVKAGKGFDIMIIKLAKDVTFNACTMPICLPTTDVPADTMCVAVGWGIMAYGSKSTSTMLQEVGLPLMNTSTCFDSNHYNSLRPPNVHCAGFETGGKDTCQGDSGGPLACRHDDGKFYLHGITSFGGECGQAKFPGVYTKVTAYIDWIVKHMK</sequence>
<feature type="domain" description="Peptidase S1" evidence="12">
    <location>
        <begin position="107"/>
        <end position="341"/>
    </location>
</feature>
<comment type="catalytic activity">
    <reaction evidence="8">
        <text>Selective cleavage of 103-Arg-|-Ser-104 and 124-Ile-|-Ile-125 bonds in Limulus clotting factor B to form activated factor B. Cleavage of -Pro-Arg-|-Xaa- bonds in synthetic substrates.</text>
        <dbReference type="EC" id="3.4.21.84"/>
    </reaction>
</comment>
<evidence type="ECO:0000256" key="9">
    <source>
        <dbReference type="ARBA" id="ARBA00066707"/>
    </source>
</evidence>
<dbReference type="EMBL" id="UZAM01008267">
    <property type="protein sequence ID" value="VDP04098.1"/>
    <property type="molecule type" value="Genomic_DNA"/>
</dbReference>
<evidence type="ECO:0000256" key="8">
    <source>
        <dbReference type="ARBA" id="ARBA00052079"/>
    </source>
</evidence>
<dbReference type="FunFam" id="2.40.10.10:FF:000120">
    <property type="entry name" value="Putative serine protease"/>
    <property type="match status" value="1"/>
</dbReference>
<evidence type="ECO:0000256" key="3">
    <source>
        <dbReference type="ARBA" id="ARBA00022729"/>
    </source>
</evidence>
<evidence type="ECO:0000256" key="5">
    <source>
        <dbReference type="ARBA" id="ARBA00022820"/>
    </source>
</evidence>
<dbReference type="CDD" id="cd00190">
    <property type="entry name" value="Tryp_SPc"/>
    <property type="match status" value="1"/>
</dbReference>
<accession>A0A183IL49</accession>
<dbReference type="SUPFAM" id="SSF50494">
    <property type="entry name" value="Trypsin-like serine proteases"/>
    <property type="match status" value="1"/>
</dbReference>
<dbReference type="InterPro" id="IPR001254">
    <property type="entry name" value="Trypsin_dom"/>
</dbReference>
<dbReference type="PRINTS" id="PR00722">
    <property type="entry name" value="CHYMOTRYPSIN"/>
</dbReference>
<dbReference type="GO" id="GO:0004252">
    <property type="term" value="F:serine-type endopeptidase activity"/>
    <property type="evidence" value="ECO:0007669"/>
    <property type="project" value="InterPro"/>
</dbReference>
<dbReference type="GO" id="GO:0006508">
    <property type="term" value="P:proteolysis"/>
    <property type="evidence" value="ECO:0007669"/>
    <property type="project" value="UniProtKB-KW"/>
</dbReference>
<keyword evidence="2 10" id="KW-0645">Protease</keyword>
<keyword evidence="3" id="KW-0732">Signal</keyword>
<dbReference type="OrthoDB" id="5912168at2759"/>
<evidence type="ECO:0000256" key="10">
    <source>
        <dbReference type="RuleBase" id="RU363034"/>
    </source>
</evidence>
<evidence type="ECO:0000313" key="14">
    <source>
        <dbReference type="Proteomes" id="UP000270296"/>
    </source>
</evidence>
<dbReference type="PROSITE" id="PS00134">
    <property type="entry name" value="TRYPSIN_HIS"/>
    <property type="match status" value="1"/>
</dbReference>
<dbReference type="PROSITE" id="PS50240">
    <property type="entry name" value="TRYPSIN_DOM"/>
    <property type="match status" value="1"/>
</dbReference>
<dbReference type="PROSITE" id="PS00135">
    <property type="entry name" value="TRYPSIN_SER"/>
    <property type="match status" value="1"/>
</dbReference>
<keyword evidence="14" id="KW-1185">Reference proteome</keyword>
<dbReference type="InterPro" id="IPR033116">
    <property type="entry name" value="TRYPSIN_SER"/>
</dbReference>
<dbReference type="Gene3D" id="2.40.10.10">
    <property type="entry name" value="Trypsin-like serine proteases"/>
    <property type="match status" value="1"/>
</dbReference>
<feature type="region of interest" description="Disordered" evidence="11">
    <location>
        <begin position="1"/>
        <end position="20"/>
    </location>
</feature>
<proteinExistence type="predicted"/>
<dbReference type="InterPro" id="IPR018114">
    <property type="entry name" value="TRYPSIN_HIS"/>
</dbReference>
<dbReference type="Pfam" id="PF00089">
    <property type="entry name" value="Trypsin"/>
    <property type="match status" value="1"/>
</dbReference>
<keyword evidence="1" id="KW-0768">Sushi</keyword>
<evidence type="ECO:0000256" key="1">
    <source>
        <dbReference type="ARBA" id="ARBA00022659"/>
    </source>
</evidence>
<evidence type="ECO:0000256" key="4">
    <source>
        <dbReference type="ARBA" id="ARBA00022801"/>
    </source>
</evidence>
<evidence type="ECO:0000256" key="2">
    <source>
        <dbReference type="ARBA" id="ARBA00022670"/>
    </source>
</evidence>
<dbReference type="PANTHER" id="PTHR24252:SF7">
    <property type="entry name" value="HYALIN"/>
    <property type="match status" value="1"/>
</dbReference>
<dbReference type="EC" id="3.4.21.84" evidence="9"/>
<evidence type="ECO:0000313" key="15">
    <source>
        <dbReference type="WBParaSite" id="SBAD_0000453501-mRNA-1"/>
    </source>
</evidence>
<organism evidence="15">
    <name type="scientific">Soboliphyme baturini</name>
    <dbReference type="NCBI Taxonomy" id="241478"/>
    <lineage>
        <taxon>Eukaryota</taxon>
        <taxon>Metazoa</taxon>
        <taxon>Ecdysozoa</taxon>
        <taxon>Nematoda</taxon>
        <taxon>Enoplea</taxon>
        <taxon>Dorylaimia</taxon>
        <taxon>Dioctophymatida</taxon>
        <taxon>Dioctophymatoidea</taxon>
        <taxon>Soboliphymatidae</taxon>
        <taxon>Soboliphyme</taxon>
    </lineage>
</organism>
<dbReference type="Proteomes" id="UP000270296">
    <property type="component" value="Unassembled WGS sequence"/>
</dbReference>
<gene>
    <name evidence="13" type="ORF">SBAD_LOCUS4348</name>
</gene>
<evidence type="ECO:0000256" key="7">
    <source>
        <dbReference type="ARBA" id="ARBA00023157"/>
    </source>
</evidence>
<dbReference type="SMART" id="SM00020">
    <property type="entry name" value="Tryp_SPc"/>
    <property type="match status" value="1"/>
</dbReference>
<dbReference type="GO" id="GO:0042381">
    <property type="term" value="P:hemolymph coagulation"/>
    <property type="evidence" value="ECO:0007669"/>
    <property type="project" value="UniProtKB-KW"/>
</dbReference>
<evidence type="ECO:0000256" key="11">
    <source>
        <dbReference type="SAM" id="MobiDB-lite"/>
    </source>
</evidence>